<dbReference type="PANTHER" id="PTHR38011:SF11">
    <property type="entry name" value="2,5-DIAMINO-6-RIBOSYLAMINO-4(3H)-PYRIMIDINONE 5'-PHOSPHATE REDUCTASE"/>
    <property type="match status" value="1"/>
</dbReference>
<dbReference type="GO" id="GO:0008703">
    <property type="term" value="F:5-amino-6-(5-phosphoribosylamino)uracil reductase activity"/>
    <property type="evidence" value="ECO:0007669"/>
    <property type="project" value="InterPro"/>
</dbReference>
<comment type="caution">
    <text evidence="3">The sequence shown here is derived from an EMBL/GenBank/DDBJ whole genome shotgun (WGS) entry which is preliminary data.</text>
</comment>
<evidence type="ECO:0000259" key="1">
    <source>
        <dbReference type="Pfam" id="PF01872"/>
    </source>
</evidence>
<dbReference type="Pfam" id="PF01872">
    <property type="entry name" value="RibD_C"/>
    <property type="match status" value="1"/>
</dbReference>
<reference evidence="2 5" key="2">
    <citation type="submission" date="2020-08" db="EMBL/GenBank/DDBJ databases">
        <title>Genomic Encyclopedia of Type Strains, Phase IV (KMG-IV): sequencing the most valuable type-strain genomes for metagenomic binning, comparative biology and taxonomic classification.</title>
        <authorList>
            <person name="Goeker M."/>
        </authorList>
    </citation>
    <scope>NUCLEOTIDE SEQUENCE [LARGE SCALE GENOMIC DNA]</scope>
    <source>
        <strain evidence="2 5">DSM 105434</strain>
    </source>
</reference>
<gene>
    <name evidence="3" type="ORF">FCS05_01930</name>
    <name evidence="2" type="ORF">HNQ10_002548</name>
</gene>
<feature type="domain" description="Bacterial bifunctional deaminase-reductase C-terminal" evidence="1">
    <location>
        <begin position="3"/>
        <end position="174"/>
    </location>
</feature>
<keyword evidence="5" id="KW-1185">Reference proteome</keyword>
<protein>
    <submittedName>
        <fullName evidence="2">Dihydrofolate reductase</fullName>
    </submittedName>
    <submittedName>
        <fullName evidence="3">Riboflavin biosynthesis protein RibD</fullName>
    </submittedName>
</protein>
<dbReference type="Proteomes" id="UP000308000">
    <property type="component" value="Unassembled WGS sequence"/>
</dbReference>
<evidence type="ECO:0000313" key="2">
    <source>
        <dbReference type="EMBL" id="MBB5295709.1"/>
    </source>
</evidence>
<accession>A0AAJ5F6C9</accession>
<dbReference type="RefSeq" id="WP_138223659.1">
    <property type="nucleotide sequence ID" value="NZ_BSUI01000005.1"/>
</dbReference>
<dbReference type="Gene3D" id="3.40.430.10">
    <property type="entry name" value="Dihydrofolate Reductase, subunit A"/>
    <property type="match status" value="1"/>
</dbReference>
<evidence type="ECO:0000313" key="4">
    <source>
        <dbReference type="Proteomes" id="UP000308000"/>
    </source>
</evidence>
<evidence type="ECO:0000313" key="5">
    <source>
        <dbReference type="Proteomes" id="UP000536909"/>
    </source>
</evidence>
<dbReference type="SUPFAM" id="SSF53597">
    <property type="entry name" value="Dihydrofolate reductase-like"/>
    <property type="match status" value="1"/>
</dbReference>
<dbReference type="InterPro" id="IPR024072">
    <property type="entry name" value="DHFR-like_dom_sf"/>
</dbReference>
<reference evidence="3 4" key="1">
    <citation type="submission" date="2019-04" db="EMBL/GenBank/DDBJ databases">
        <title>Deinococcus metalilatus MA1002 mutant No.5.</title>
        <authorList>
            <person name="Park W."/>
            <person name="Park C."/>
        </authorList>
    </citation>
    <scope>NUCLEOTIDE SEQUENCE [LARGE SCALE GENOMIC DNA]</scope>
    <source>
        <strain evidence="3 4">MA1002-m5</strain>
    </source>
</reference>
<dbReference type="AlphaFoldDB" id="A0AAJ5F6C9"/>
<evidence type="ECO:0000313" key="3">
    <source>
        <dbReference type="EMBL" id="TLK32232.1"/>
    </source>
</evidence>
<organism evidence="3 4">
    <name type="scientific">Deinococcus metallilatus</name>
    <dbReference type="NCBI Taxonomy" id="1211322"/>
    <lineage>
        <taxon>Bacteria</taxon>
        <taxon>Thermotogati</taxon>
        <taxon>Deinococcota</taxon>
        <taxon>Deinococci</taxon>
        <taxon>Deinococcales</taxon>
        <taxon>Deinococcaceae</taxon>
        <taxon>Deinococcus</taxon>
    </lineage>
</organism>
<dbReference type="InterPro" id="IPR050765">
    <property type="entry name" value="Riboflavin_Biosynth_HTPR"/>
</dbReference>
<dbReference type="Proteomes" id="UP000536909">
    <property type="component" value="Unassembled WGS sequence"/>
</dbReference>
<name>A0AAJ5F6C9_9DEIO</name>
<proteinExistence type="predicted"/>
<sequence length="186" mass="20610">MRKLTAGLFLTLDGIAGSPNLWQETFDEDMGAELTRALSRTDTLLLGRTTYQEWAAYWPTATTDQDYARFINTTPKYVASTTLEQVAWGPYDSVQLIRGDLSQAVTDLKRQPGQDIAVQGSPTLVNALLQLGLLDELTLYVHNVVAYQGQRLFAEGSLRRLELLDCRASRSGVIMATYRPRPAPGA</sequence>
<dbReference type="EMBL" id="JACHFV010000008">
    <property type="protein sequence ID" value="MBB5295709.1"/>
    <property type="molecule type" value="Genomic_DNA"/>
</dbReference>
<dbReference type="InterPro" id="IPR002734">
    <property type="entry name" value="RibDG_C"/>
</dbReference>
<dbReference type="PANTHER" id="PTHR38011">
    <property type="entry name" value="DIHYDROFOLATE REDUCTASE FAMILY PROTEIN (AFU_ORTHOLOGUE AFUA_8G06820)"/>
    <property type="match status" value="1"/>
</dbReference>
<dbReference type="EMBL" id="VBRC01000001">
    <property type="protein sequence ID" value="TLK32232.1"/>
    <property type="molecule type" value="Genomic_DNA"/>
</dbReference>
<dbReference type="GO" id="GO:0009231">
    <property type="term" value="P:riboflavin biosynthetic process"/>
    <property type="evidence" value="ECO:0007669"/>
    <property type="project" value="InterPro"/>
</dbReference>